<gene>
    <name evidence="1" type="ORF">SAMN02745728_02198</name>
</gene>
<accession>A0A1M7TLB1</accession>
<name>A0A1M7TLB1_9BACT</name>
<evidence type="ECO:0000313" key="2">
    <source>
        <dbReference type="Proteomes" id="UP000186469"/>
    </source>
</evidence>
<dbReference type="PROSITE" id="PS51257">
    <property type="entry name" value="PROKAR_LIPOPROTEIN"/>
    <property type="match status" value="1"/>
</dbReference>
<evidence type="ECO:0008006" key="3">
    <source>
        <dbReference type="Google" id="ProtNLM"/>
    </source>
</evidence>
<reference evidence="1 2" key="1">
    <citation type="submission" date="2016-12" db="EMBL/GenBank/DDBJ databases">
        <authorList>
            <person name="Song W.-J."/>
            <person name="Kurnit D.M."/>
        </authorList>
    </citation>
    <scope>NUCLEOTIDE SEQUENCE [LARGE SCALE GENOMIC DNA]</scope>
    <source>
        <strain evidence="1 2">DSM 11393</strain>
    </source>
</reference>
<protein>
    <recommendedName>
        <fullName evidence="3">Lipoprotein</fullName>
    </recommendedName>
</protein>
<organism evidence="1 2">
    <name type="scientific">Desulfovibrio litoralis DSM 11393</name>
    <dbReference type="NCBI Taxonomy" id="1121455"/>
    <lineage>
        <taxon>Bacteria</taxon>
        <taxon>Pseudomonadati</taxon>
        <taxon>Thermodesulfobacteriota</taxon>
        <taxon>Desulfovibrionia</taxon>
        <taxon>Desulfovibrionales</taxon>
        <taxon>Desulfovibrionaceae</taxon>
        <taxon>Desulfovibrio</taxon>
    </lineage>
</organism>
<dbReference type="AlphaFoldDB" id="A0A1M7TLB1"/>
<dbReference type="EMBL" id="FRDI01000015">
    <property type="protein sequence ID" value="SHN71500.1"/>
    <property type="molecule type" value="Genomic_DNA"/>
</dbReference>
<dbReference type="STRING" id="1121455.SAMN02745728_02198"/>
<keyword evidence="2" id="KW-1185">Reference proteome</keyword>
<sequence>MKIIKIVFLFILTLATVGCSIKSRSRFPPDEEVSVINRCSEVYTYSMEAPEMTGVFISVDNSDNLFSGIEYTVQPHSPSNHKNFDKTKSSNIADLINGKKFTLTIKKDGKVVRTYTERVFQNAPRYIDQSITYSKYIDDFIVLKYLGNVTRSRFDIIFCGSSN</sequence>
<evidence type="ECO:0000313" key="1">
    <source>
        <dbReference type="EMBL" id="SHN71500.1"/>
    </source>
</evidence>
<proteinExistence type="predicted"/>
<dbReference type="Proteomes" id="UP000186469">
    <property type="component" value="Unassembled WGS sequence"/>
</dbReference>